<protein>
    <submittedName>
        <fullName evidence="1">Uncharacterized protein</fullName>
    </submittedName>
</protein>
<name>A0ABY5ZK86_9BACT</name>
<gene>
    <name evidence="1" type="ORF">L9S41_15690</name>
</gene>
<evidence type="ECO:0000313" key="2">
    <source>
        <dbReference type="Proteomes" id="UP001060414"/>
    </source>
</evidence>
<dbReference type="RefSeq" id="WP_260747463.1">
    <property type="nucleotide sequence ID" value="NZ_CP092109.1"/>
</dbReference>
<proteinExistence type="predicted"/>
<accession>A0ABY5ZK86</accession>
<sequence>MWRGWSRHFAAVMLSLVLVVPEPALGAHLTQRDWMKSLVAGLGLSFGLPDEPEDADYLRILSGRRTLRIEAEEALNPESLVSIKDFPHFGPFSGSGWVSGIAMPTTAHLSFLLPLRGTYEVSVVVRLAEHVIHLGGQEFVAAGGHEFTRVELGSVDLEAGLQEVIVHLPPNGAIDFFELRAADFTAVEPLGGWRLDRLLMREDLAATALRALDLLDSLPAADSDLLFEAEDAPEQGGASVVSIRYLGAPSGGRWLRATTAPAEVILPIRVDRPGVYRLNLTGVGNQPSGVQVNDEPPRKVAWPSFLAEASVGSFFLDAGEHRVRVDLPPGSGLDVLRLQKLSSDAEALTRLCGLVGGFGPAQAGEVDDLLALLAGLGAFF</sequence>
<dbReference type="Proteomes" id="UP001060414">
    <property type="component" value="Chromosome"/>
</dbReference>
<organism evidence="1 2">
    <name type="scientific">Geoalkalibacter halelectricus</name>
    <dbReference type="NCBI Taxonomy" id="2847045"/>
    <lineage>
        <taxon>Bacteria</taxon>
        <taxon>Pseudomonadati</taxon>
        <taxon>Thermodesulfobacteriota</taxon>
        <taxon>Desulfuromonadia</taxon>
        <taxon>Desulfuromonadales</taxon>
        <taxon>Geoalkalibacteraceae</taxon>
        <taxon>Geoalkalibacter</taxon>
    </lineage>
</organism>
<reference evidence="1" key="1">
    <citation type="journal article" date="2022" name="Environ. Microbiol.">
        <title>Geoalkalibacter halelectricus SAP #1 sp. nov. possessing extracellular electron transfer and mineral#reducing capabilities from a haloalkaline environment.</title>
        <authorList>
            <person name="Yadav S."/>
            <person name="Singh R."/>
            <person name="Sundharam S.S."/>
            <person name="Chaudhary S."/>
            <person name="Krishnamurthi S."/>
            <person name="Patil S.A."/>
        </authorList>
    </citation>
    <scope>NUCLEOTIDE SEQUENCE</scope>
    <source>
        <strain evidence="1">SAP-1</strain>
    </source>
</reference>
<dbReference type="EMBL" id="CP092109">
    <property type="protein sequence ID" value="UWZ79106.1"/>
    <property type="molecule type" value="Genomic_DNA"/>
</dbReference>
<keyword evidence="2" id="KW-1185">Reference proteome</keyword>
<evidence type="ECO:0000313" key="1">
    <source>
        <dbReference type="EMBL" id="UWZ79106.1"/>
    </source>
</evidence>